<protein>
    <submittedName>
        <fullName evidence="8">Hydrogenase</fullName>
    </submittedName>
</protein>
<evidence type="ECO:0000256" key="4">
    <source>
        <dbReference type="ARBA" id="ARBA00022692"/>
    </source>
</evidence>
<evidence type="ECO:0000256" key="2">
    <source>
        <dbReference type="ARBA" id="ARBA00008929"/>
    </source>
</evidence>
<feature type="transmembrane region" description="Helical" evidence="7">
    <location>
        <begin position="156"/>
        <end position="178"/>
    </location>
</feature>
<evidence type="ECO:0000256" key="3">
    <source>
        <dbReference type="ARBA" id="ARBA00022475"/>
    </source>
</evidence>
<evidence type="ECO:0000313" key="8">
    <source>
        <dbReference type="EMBL" id="QEA39571.1"/>
    </source>
</evidence>
<proteinExistence type="inferred from homology"/>
<keyword evidence="6 7" id="KW-0472">Membrane</keyword>
<dbReference type="InterPro" id="IPR005614">
    <property type="entry name" value="NrfD-like"/>
</dbReference>
<keyword evidence="5 7" id="KW-1133">Transmembrane helix</keyword>
<feature type="transmembrane region" description="Helical" evidence="7">
    <location>
        <begin position="110"/>
        <end position="128"/>
    </location>
</feature>
<keyword evidence="3" id="KW-1003">Cell membrane</keyword>
<feature type="transmembrane region" description="Helical" evidence="7">
    <location>
        <begin position="408"/>
        <end position="428"/>
    </location>
</feature>
<evidence type="ECO:0000256" key="7">
    <source>
        <dbReference type="SAM" id="Phobius"/>
    </source>
</evidence>
<evidence type="ECO:0000256" key="6">
    <source>
        <dbReference type="ARBA" id="ARBA00023136"/>
    </source>
</evidence>
<accession>A0A5B8STC8</accession>
<feature type="transmembrane region" description="Helical" evidence="7">
    <location>
        <begin position="35"/>
        <end position="68"/>
    </location>
</feature>
<feature type="transmembrane region" description="Helical" evidence="7">
    <location>
        <begin position="220"/>
        <end position="244"/>
    </location>
</feature>
<reference evidence="8 9" key="1">
    <citation type="submission" date="2019-06" db="EMBL/GenBank/DDBJ databases">
        <title>Genome analyses of bacteria isolated from kimchi.</title>
        <authorList>
            <person name="Lee S."/>
            <person name="Ahn S."/>
            <person name="Roh S."/>
        </authorList>
    </citation>
    <scope>NUCLEOTIDE SEQUENCE [LARGE SCALE GENOMIC DNA]</scope>
    <source>
        <strain evidence="8 9">CBA4606</strain>
    </source>
</reference>
<feature type="transmembrane region" description="Helical" evidence="7">
    <location>
        <begin position="338"/>
        <end position="356"/>
    </location>
</feature>
<feature type="transmembrane region" description="Helical" evidence="7">
    <location>
        <begin position="363"/>
        <end position="379"/>
    </location>
</feature>
<dbReference type="EMBL" id="CP042382">
    <property type="protein sequence ID" value="QEA39571.1"/>
    <property type="molecule type" value="Genomic_DNA"/>
</dbReference>
<sequence>MKAQQDRLLPPDITFASMTQRISDLVLRERAPFGWWVGVIICALLSLMFVVALSVLFTVGVGIFGITIPVAWGMPILNTIWWIGIAHAGTLISAVLLITRQPWRAGINRFAEAMAMFAIVCAGIYPIMHLGRPQFFYYLLPYPDTMGLWPQWRSPLVWDFFAIFTYLVFTACFLYMSLLPDLATLRDRARGWKAKAYGVLAVGWRGSAAHWERYEKANMVMAALATPIVVTVTGIISLDLAVSIVPGFHFTIFPPYFVAGALFSGFSTVALLAVVLRSLFNLKDLVTRVHLDYLGRMMLLFSLIVAYAYSQEIFTAFYTGEDYYRTVYFDRWTGPYAPIWWSMITCNVVLTQLLWFKGVRRSPVAILCLAITSNLGMWLERFQIVFTSTHADYMPSNWGTIWPTGWDWAAYLGSLGLFGLLLLIFVKLTPLISLHDMRGLIARRQGKEQARQEKSS</sequence>
<evidence type="ECO:0000313" key="9">
    <source>
        <dbReference type="Proteomes" id="UP000321272"/>
    </source>
</evidence>
<keyword evidence="4 7" id="KW-0812">Transmembrane</keyword>
<dbReference type="RefSeq" id="WP_147184622.1">
    <property type="nucleotide sequence ID" value="NZ_CP042382.1"/>
</dbReference>
<dbReference type="Proteomes" id="UP000321272">
    <property type="component" value="Chromosome"/>
</dbReference>
<name>A0A5B8STC8_9GAMM</name>
<dbReference type="OrthoDB" id="9806499at2"/>
<feature type="transmembrane region" description="Helical" evidence="7">
    <location>
        <begin position="297"/>
        <end position="318"/>
    </location>
</feature>
<gene>
    <name evidence="8" type="ORF">FGL86_11100</name>
</gene>
<keyword evidence="9" id="KW-1185">Reference proteome</keyword>
<dbReference type="KEGG" id="paur:FGL86_11100"/>
<dbReference type="AlphaFoldDB" id="A0A5B8STC8"/>
<organism evidence="8 9">
    <name type="scientific">Pistricoccus aurantiacus</name>
    <dbReference type="NCBI Taxonomy" id="1883414"/>
    <lineage>
        <taxon>Bacteria</taxon>
        <taxon>Pseudomonadati</taxon>
        <taxon>Pseudomonadota</taxon>
        <taxon>Gammaproteobacteria</taxon>
        <taxon>Oceanospirillales</taxon>
        <taxon>Halomonadaceae</taxon>
        <taxon>Pistricoccus</taxon>
    </lineage>
</organism>
<dbReference type="GO" id="GO:0005886">
    <property type="term" value="C:plasma membrane"/>
    <property type="evidence" value="ECO:0007669"/>
    <property type="project" value="UniProtKB-SubCell"/>
</dbReference>
<dbReference type="PANTHER" id="PTHR43044:SF2">
    <property type="entry name" value="POLYSULPHIDE REDUCTASE NRFD"/>
    <property type="match status" value="1"/>
</dbReference>
<evidence type="ECO:0000256" key="1">
    <source>
        <dbReference type="ARBA" id="ARBA00004651"/>
    </source>
</evidence>
<comment type="subcellular location">
    <subcellularLocation>
        <location evidence="1">Cell membrane</location>
        <topology evidence="1">Multi-pass membrane protein</topology>
    </subcellularLocation>
</comment>
<dbReference type="PANTHER" id="PTHR43044">
    <property type="match status" value="1"/>
</dbReference>
<evidence type="ECO:0000256" key="5">
    <source>
        <dbReference type="ARBA" id="ARBA00022989"/>
    </source>
</evidence>
<feature type="transmembrane region" description="Helical" evidence="7">
    <location>
        <begin position="256"/>
        <end position="276"/>
    </location>
</feature>
<dbReference type="Pfam" id="PF03916">
    <property type="entry name" value="NrfD"/>
    <property type="match status" value="1"/>
</dbReference>
<comment type="similarity">
    <text evidence="2">Belongs to the NrfD family.</text>
</comment>
<feature type="transmembrane region" description="Helical" evidence="7">
    <location>
        <begin position="80"/>
        <end position="98"/>
    </location>
</feature>